<keyword evidence="4" id="KW-1185">Reference proteome</keyword>
<dbReference type="PANTHER" id="PTHR30005">
    <property type="entry name" value="EXOPOLYPHOSPHATASE"/>
    <property type="match status" value="1"/>
</dbReference>
<dbReference type="Pfam" id="PF02541">
    <property type="entry name" value="Ppx-GppA"/>
    <property type="match status" value="1"/>
</dbReference>
<comment type="caution">
    <text evidence="3">The sequence shown here is derived from an EMBL/GenBank/DDBJ whole genome shotgun (WGS) entry which is preliminary data.</text>
</comment>
<feature type="domain" description="Exopolyphosphatase C-terminal" evidence="2">
    <location>
        <begin position="273"/>
        <end position="453"/>
    </location>
</feature>
<evidence type="ECO:0000259" key="2">
    <source>
        <dbReference type="Pfam" id="PF21697"/>
    </source>
</evidence>
<dbReference type="PANTHER" id="PTHR30005:SF0">
    <property type="entry name" value="RETROGRADE REGULATION PROTEIN 2"/>
    <property type="match status" value="1"/>
</dbReference>
<dbReference type="CDD" id="cd24052">
    <property type="entry name" value="ASKHA_NBD_HpPPX-GppA-like"/>
    <property type="match status" value="1"/>
</dbReference>
<dbReference type="SUPFAM" id="SSF109604">
    <property type="entry name" value="HD-domain/PDEase-like"/>
    <property type="match status" value="1"/>
</dbReference>
<protein>
    <submittedName>
        <fullName evidence="3">Exopolyphosphatase/guanosine-5'-triphosphate, 3'-diphosphate pyrophosphatase</fullName>
    </submittedName>
</protein>
<proteinExistence type="predicted"/>
<reference evidence="3 4" key="1">
    <citation type="submission" date="2018-04" db="EMBL/GenBank/DDBJ databases">
        <title>Genomic Encyclopedia of Archaeal and Bacterial Type Strains, Phase II (KMG-II): from individual species to whole genera.</title>
        <authorList>
            <person name="Goeker M."/>
        </authorList>
    </citation>
    <scope>NUCLEOTIDE SEQUENCE [LARGE SCALE GENOMIC DNA]</scope>
    <source>
        <strain evidence="3 4">DSM 23382</strain>
    </source>
</reference>
<dbReference type="SUPFAM" id="SSF53067">
    <property type="entry name" value="Actin-like ATPase domain"/>
    <property type="match status" value="2"/>
</dbReference>
<organism evidence="3 4">
    <name type="scientific">Breoghania corrubedonensis</name>
    <dbReference type="NCBI Taxonomy" id="665038"/>
    <lineage>
        <taxon>Bacteria</taxon>
        <taxon>Pseudomonadati</taxon>
        <taxon>Pseudomonadota</taxon>
        <taxon>Alphaproteobacteria</taxon>
        <taxon>Hyphomicrobiales</taxon>
        <taxon>Stappiaceae</taxon>
        <taxon>Breoghania</taxon>
    </lineage>
</organism>
<feature type="domain" description="Ppx/GppA phosphatase N-terminal" evidence="1">
    <location>
        <begin position="5"/>
        <end position="262"/>
    </location>
</feature>
<dbReference type="InterPro" id="IPR048951">
    <property type="entry name" value="Ppx_C"/>
</dbReference>
<dbReference type="InterPro" id="IPR003695">
    <property type="entry name" value="Ppx_GppA_N"/>
</dbReference>
<dbReference type="InterPro" id="IPR043129">
    <property type="entry name" value="ATPase_NBD"/>
</dbReference>
<sequence length="459" mass="50014">MLAGLGRGVGTTHRLSSGSVATALGALKRFRRLCDQIEVESLRVLATAAVRDAENGPDFLTRAEEMLGAPIEMLSGKDEARRSAHGVIAGFWKPDGFVGDLGGGSLELVDVKDGGVGNGATFPLGGIRLEESSGGVPKIAQTLAADSLSGADWLSQGLGRDFYAVGGTWRSLARLHMAQTGYPLHVIDHYAIPADEALEFCRVIAHSEIDAVDSIDVVSKQRRPLLPYGAVVLEQVIRKVRPKRVVMSALGVREGLLYEMLTPEERGKDPLKVACRELAQLRSRSPQHCEELIVWTEKAFEALGVDETEEERRLRRAACLLTDIGWRAHPDYRGTQSLSIISNAAFIGIDHPGRAYLALAVYYRYAGLVEEALSPRIRELAPSRLKERARILGCVLRVGYLISAAMPGIILRTSLSVRGEDLELRLPNDLADLDGERVRKRLGRLAKMIGLENALTTLS</sequence>
<dbReference type="Gene3D" id="3.30.420.150">
    <property type="entry name" value="Exopolyphosphatase. Domain 2"/>
    <property type="match status" value="1"/>
</dbReference>
<evidence type="ECO:0000313" key="4">
    <source>
        <dbReference type="Proteomes" id="UP000244081"/>
    </source>
</evidence>
<accession>A0A2T5V9K7</accession>
<dbReference type="Pfam" id="PF21697">
    <property type="entry name" value="Ppx_C"/>
    <property type="match status" value="1"/>
</dbReference>
<dbReference type="AlphaFoldDB" id="A0A2T5V9K7"/>
<dbReference type="EMBL" id="QAYG01000004">
    <property type="protein sequence ID" value="PTW60428.1"/>
    <property type="molecule type" value="Genomic_DNA"/>
</dbReference>
<name>A0A2T5V9K7_9HYPH</name>
<dbReference type="Gene3D" id="3.30.420.40">
    <property type="match status" value="1"/>
</dbReference>
<dbReference type="GO" id="GO:0016462">
    <property type="term" value="F:pyrophosphatase activity"/>
    <property type="evidence" value="ECO:0007669"/>
    <property type="project" value="TreeGrafter"/>
</dbReference>
<gene>
    <name evidence="3" type="ORF">C8N35_10451</name>
</gene>
<evidence type="ECO:0000313" key="3">
    <source>
        <dbReference type="EMBL" id="PTW60428.1"/>
    </source>
</evidence>
<dbReference type="InterPro" id="IPR050273">
    <property type="entry name" value="GppA/Ppx_hydrolase"/>
</dbReference>
<evidence type="ECO:0000259" key="1">
    <source>
        <dbReference type="Pfam" id="PF02541"/>
    </source>
</evidence>
<dbReference type="Proteomes" id="UP000244081">
    <property type="component" value="Unassembled WGS sequence"/>
</dbReference>
<dbReference type="Gene3D" id="1.10.3210.10">
    <property type="entry name" value="Hypothetical protein af1432"/>
    <property type="match status" value="1"/>
</dbReference>